<proteinExistence type="predicted"/>
<protein>
    <submittedName>
        <fullName evidence="1">Uncharacterized protein</fullName>
    </submittedName>
</protein>
<evidence type="ECO:0000313" key="1">
    <source>
        <dbReference type="EMBL" id="QHD68231.1"/>
    </source>
</evidence>
<evidence type="ECO:0000313" key="2">
    <source>
        <dbReference type="Proteomes" id="UP000464086"/>
    </source>
</evidence>
<dbReference type="Proteomes" id="UP000464086">
    <property type="component" value="Chromosome"/>
</dbReference>
<organism evidence="1 2">
    <name type="scientific">Sphingobium yanoikuyae</name>
    <name type="common">Sphingomonas yanoikuyae</name>
    <dbReference type="NCBI Taxonomy" id="13690"/>
    <lineage>
        <taxon>Bacteria</taxon>
        <taxon>Pseudomonadati</taxon>
        <taxon>Pseudomonadota</taxon>
        <taxon>Alphaproteobacteria</taxon>
        <taxon>Sphingomonadales</taxon>
        <taxon>Sphingomonadaceae</taxon>
        <taxon>Sphingobium</taxon>
    </lineage>
</organism>
<sequence length="263" mass="27177">MMANPGFRASSGDYGFSPGAARITLPRGVDPTGLEWIHFMTDGLVAALRNWAPGKSGLDAVVTGSPIEHDGYLELKSNTNFLTMHLTDSGQSITRFIGSRDVSTQTGTDRFFFGGAGFAGSPTIHGANIFTAAANSVQGSARYSNGSSPVSRNVFLPVAGGPASPMRLFTLTTGGVGSTAGTDDDLRVSEYVSGASGSEAQGDGYARVGTGAKFGSGGATAVTITGSGHSWIDIGFSRVLSAKEKLIMTDWLIKTGQAHGHYL</sequence>
<gene>
    <name evidence="1" type="ORF">GS397_15055</name>
</gene>
<accession>A0A6P1GL26</accession>
<dbReference type="AlphaFoldDB" id="A0A6P1GL26"/>
<reference evidence="1 2" key="1">
    <citation type="submission" date="2019-12" db="EMBL/GenBank/DDBJ databases">
        <title>Functional and genomic insights into the Sphingobium yanoikuyae YC-JY1, a bacterium efficiently degrading bisphenol A.</title>
        <authorList>
            <person name="Jia Y."/>
            <person name="Li X."/>
            <person name="Wang J."/>
            <person name="Eltoukhy A."/>
            <person name="Lamraoui I."/>
            <person name="Yan Y."/>
        </authorList>
    </citation>
    <scope>NUCLEOTIDE SEQUENCE [LARGE SCALE GENOMIC DNA]</scope>
    <source>
        <strain evidence="1 2">YC-JY1</strain>
    </source>
</reference>
<name>A0A6P1GL26_SPHYA</name>
<dbReference type="RefSeq" id="WP_159366933.1">
    <property type="nucleotide sequence ID" value="NZ_CP047218.1"/>
</dbReference>
<dbReference type="EMBL" id="CP047218">
    <property type="protein sequence ID" value="QHD68231.1"/>
    <property type="molecule type" value="Genomic_DNA"/>
</dbReference>